<dbReference type="GO" id="GO:0050118">
    <property type="term" value="F:N-acetyldiaminopimelate deacetylase activity"/>
    <property type="evidence" value="ECO:0007669"/>
    <property type="project" value="UniProtKB-ARBA"/>
</dbReference>
<evidence type="ECO:0000256" key="1">
    <source>
        <dbReference type="ARBA" id="ARBA00022801"/>
    </source>
</evidence>
<feature type="binding site" evidence="2">
    <location>
        <position position="154"/>
    </location>
    <ligand>
        <name>Mn(2+)</name>
        <dbReference type="ChEBI" id="CHEBI:29035"/>
        <label>2</label>
    </ligand>
</feature>
<comment type="cofactor">
    <cofactor evidence="2">
        <name>Mn(2+)</name>
        <dbReference type="ChEBI" id="CHEBI:29035"/>
    </cofactor>
    <text evidence="2">The Mn(2+) ion enhances activity.</text>
</comment>
<sequence length="380" mass="42020">MTKPLENDLHQFFYDLHQHPELSNNEFETTQKIKKALDQHHIKVLDLPLKTGLVAEIGQGIPFIVLRGDIDALPIQEQVDVSYTSKNDGVMHACGHDFHATAMLGTAILLKEREHTLQGTVRIIFQAAEEVGTGALDVIRTGVLDQAEAVFGIHNDPTLVSGIIGCKEGALTAGVDRFAIRIQAKGTHAARPQDGNDPLIVVAHIIQVFQTIISRRISSDENAVVSLTQVHSGTTWNIIPDTAFLEGTVRSFNTQTRQLIENEIRQILKGIEQTFAVKIDLDWQAGPPSVTNDSIWSNFALQVAKESNLQYREVEKSPIGEDFSFYQEKVSGAFIMIGSGGPYPLHHPKFKIDTNIVFPSALYLSNLAESALGFLQKKRK</sequence>
<dbReference type="STRING" id="1392540.P256_00446"/>
<dbReference type="InterPro" id="IPR017439">
    <property type="entry name" value="Amidohydrolase"/>
</dbReference>
<keyword evidence="1" id="KW-0378">Hydrolase</keyword>
<gene>
    <name evidence="4" type="ORF">P256_00446</name>
</gene>
<evidence type="ECO:0000313" key="4">
    <source>
        <dbReference type="EMBL" id="ESK40007.1"/>
    </source>
</evidence>
<dbReference type="Proteomes" id="UP000023785">
    <property type="component" value="Unassembled WGS sequence"/>
</dbReference>
<dbReference type="RefSeq" id="WP_023272049.1">
    <property type="nucleotide sequence ID" value="NZ_KI530712.1"/>
</dbReference>
<feature type="domain" description="Peptidase M20 dimerisation" evidence="3">
    <location>
        <begin position="174"/>
        <end position="269"/>
    </location>
</feature>
<dbReference type="GO" id="GO:0046872">
    <property type="term" value="F:metal ion binding"/>
    <property type="evidence" value="ECO:0007669"/>
    <property type="project" value="UniProtKB-KW"/>
</dbReference>
<dbReference type="PANTHER" id="PTHR11014">
    <property type="entry name" value="PEPTIDASE M20 FAMILY MEMBER"/>
    <property type="match status" value="1"/>
</dbReference>
<dbReference type="FunFam" id="3.30.70.360:FF:000001">
    <property type="entry name" value="N-acetyldiaminopimelate deacetylase"/>
    <property type="match status" value="1"/>
</dbReference>
<organism evidence="4 5">
    <name type="scientific">Acinetobacter nectaris CIP 110549</name>
    <dbReference type="NCBI Taxonomy" id="1392540"/>
    <lineage>
        <taxon>Bacteria</taxon>
        <taxon>Pseudomonadati</taxon>
        <taxon>Pseudomonadota</taxon>
        <taxon>Gammaproteobacteria</taxon>
        <taxon>Moraxellales</taxon>
        <taxon>Moraxellaceae</taxon>
        <taxon>Acinetobacter</taxon>
    </lineage>
</organism>
<dbReference type="InterPro" id="IPR002933">
    <property type="entry name" value="Peptidase_M20"/>
</dbReference>
<feature type="binding site" evidence="2">
    <location>
        <position position="130"/>
    </location>
    <ligand>
        <name>Mn(2+)</name>
        <dbReference type="ChEBI" id="CHEBI:29035"/>
        <label>2</label>
    </ligand>
</feature>
<dbReference type="AlphaFoldDB" id="V2TR02"/>
<proteinExistence type="predicted"/>
<evidence type="ECO:0000259" key="3">
    <source>
        <dbReference type="Pfam" id="PF07687"/>
    </source>
</evidence>
<dbReference type="NCBIfam" id="TIGR01891">
    <property type="entry name" value="amidohydrolases"/>
    <property type="match status" value="1"/>
</dbReference>
<dbReference type="HOGENOM" id="CLU_023257_1_1_6"/>
<accession>V2TR02</accession>
<keyword evidence="2" id="KW-0479">Metal-binding</keyword>
<dbReference type="Pfam" id="PF01546">
    <property type="entry name" value="Peptidase_M20"/>
    <property type="match status" value="1"/>
</dbReference>
<keyword evidence="5" id="KW-1185">Reference proteome</keyword>
<keyword evidence="2" id="KW-0464">Manganese</keyword>
<dbReference type="PATRIC" id="fig|1392540.3.peg.436"/>
<dbReference type="eggNOG" id="COG1473">
    <property type="taxonomic scope" value="Bacteria"/>
</dbReference>
<feature type="binding site" evidence="2">
    <location>
        <position position="346"/>
    </location>
    <ligand>
        <name>Mn(2+)</name>
        <dbReference type="ChEBI" id="CHEBI:29035"/>
        <label>2</label>
    </ligand>
</feature>
<dbReference type="PANTHER" id="PTHR11014:SF63">
    <property type="entry name" value="METALLOPEPTIDASE, PUTATIVE (AFU_ORTHOLOGUE AFUA_6G09600)-RELATED"/>
    <property type="match status" value="1"/>
</dbReference>
<dbReference type="GO" id="GO:0019877">
    <property type="term" value="P:diaminopimelate biosynthetic process"/>
    <property type="evidence" value="ECO:0007669"/>
    <property type="project" value="UniProtKB-ARBA"/>
</dbReference>
<feature type="binding site" evidence="2">
    <location>
        <position position="96"/>
    </location>
    <ligand>
        <name>Mn(2+)</name>
        <dbReference type="ChEBI" id="CHEBI:29035"/>
        <label>2</label>
    </ligand>
</feature>
<evidence type="ECO:0000256" key="2">
    <source>
        <dbReference type="PIRSR" id="PIRSR005962-1"/>
    </source>
</evidence>
<dbReference type="SUPFAM" id="SSF53187">
    <property type="entry name" value="Zn-dependent exopeptidases"/>
    <property type="match status" value="1"/>
</dbReference>
<reference evidence="4 5" key="1">
    <citation type="submission" date="2013-10" db="EMBL/GenBank/DDBJ databases">
        <title>The Genome Sequence of Acinetobacter nectaris CIP 110549.</title>
        <authorList>
            <consortium name="The Broad Institute Genomics Platform"/>
            <consortium name="The Broad Institute Genome Sequencing Center for Infectious Disease"/>
            <person name="Cerqueira G."/>
            <person name="Feldgarden M."/>
            <person name="Courvalin P."/>
            <person name="Grillot-Courvalin C."/>
            <person name="Clermont D."/>
            <person name="Rocha E."/>
            <person name="Yoon E.-J."/>
            <person name="Nemec A."/>
            <person name="Young S.K."/>
            <person name="Zeng Q."/>
            <person name="Gargeya S."/>
            <person name="Fitzgerald M."/>
            <person name="Abouelleil A."/>
            <person name="Alvarado L."/>
            <person name="Berlin A.M."/>
            <person name="Chapman S.B."/>
            <person name="Gainer-Dewar J."/>
            <person name="Goldberg J."/>
            <person name="Gnerre S."/>
            <person name="Griggs A."/>
            <person name="Gujja S."/>
            <person name="Hansen M."/>
            <person name="Howarth C."/>
            <person name="Imamovic A."/>
            <person name="Ireland A."/>
            <person name="Larimer J."/>
            <person name="McCowan C."/>
            <person name="Murphy C."/>
            <person name="Pearson M."/>
            <person name="Poon T.W."/>
            <person name="Priest M."/>
            <person name="Roberts A."/>
            <person name="Saif S."/>
            <person name="Shea T."/>
            <person name="Sykes S."/>
            <person name="Wortman J."/>
            <person name="Nusbaum C."/>
            <person name="Birren B."/>
        </authorList>
    </citation>
    <scope>NUCLEOTIDE SEQUENCE [LARGE SCALE GENOMIC DNA]</scope>
    <source>
        <strain evidence="4 5">CIP 110549</strain>
    </source>
</reference>
<dbReference type="InterPro" id="IPR036264">
    <property type="entry name" value="Bact_exopeptidase_dim_dom"/>
</dbReference>
<dbReference type="Pfam" id="PF07687">
    <property type="entry name" value="M20_dimer"/>
    <property type="match status" value="1"/>
</dbReference>
<dbReference type="PIRSF" id="PIRSF005962">
    <property type="entry name" value="Pept_M20D_amidohydro"/>
    <property type="match status" value="1"/>
</dbReference>
<protein>
    <recommendedName>
        <fullName evidence="3">Peptidase M20 dimerisation domain-containing protein</fullName>
    </recommendedName>
</protein>
<dbReference type="EMBL" id="AYER01000003">
    <property type="protein sequence ID" value="ESK40007.1"/>
    <property type="molecule type" value="Genomic_DNA"/>
</dbReference>
<evidence type="ECO:0000313" key="5">
    <source>
        <dbReference type="Proteomes" id="UP000023785"/>
    </source>
</evidence>
<comment type="caution">
    <text evidence="4">The sequence shown here is derived from an EMBL/GenBank/DDBJ whole genome shotgun (WGS) entry which is preliminary data.</text>
</comment>
<dbReference type="InterPro" id="IPR011650">
    <property type="entry name" value="Peptidase_M20_dimer"/>
</dbReference>
<feature type="binding site" evidence="2">
    <location>
        <position position="94"/>
    </location>
    <ligand>
        <name>Mn(2+)</name>
        <dbReference type="ChEBI" id="CHEBI:29035"/>
        <label>2</label>
    </ligand>
</feature>
<name>V2TR02_9GAMM</name>
<dbReference type="OrthoDB" id="9777385at2"/>
<dbReference type="SUPFAM" id="SSF55031">
    <property type="entry name" value="Bacterial exopeptidase dimerisation domain"/>
    <property type="match status" value="1"/>
</dbReference>
<dbReference type="Gene3D" id="3.40.630.10">
    <property type="entry name" value="Zn peptidases"/>
    <property type="match status" value="1"/>
</dbReference>
<dbReference type="Gene3D" id="3.30.70.360">
    <property type="match status" value="1"/>
</dbReference>